<dbReference type="AlphaFoldDB" id="A2D8F0"/>
<evidence type="ECO:0000256" key="1">
    <source>
        <dbReference type="SAM" id="MobiDB-lite"/>
    </source>
</evidence>
<dbReference type="InParanoid" id="A2D8F0"/>
<feature type="compositionally biased region" description="Basic residues" evidence="1">
    <location>
        <begin position="90"/>
        <end position="104"/>
    </location>
</feature>
<dbReference type="Proteomes" id="UP000001542">
    <property type="component" value="Unassembled WGS sequence"/>
</dbReference>
<dbReference type="KEGG" id="tva:75652718"/>
<proteinExistence type="predicted"/>
<reference evidence="2" key="1">
    <citation type="submission" date="2006-10" db="EMBL/GenBank/DDBJ databases">
        <authorList>
            <person name="Amadeo P."/>
            <person name="Zhao Q."/>
            <person name="Wortman J."/>
            <person name="Fraser-Liggett C."/>
            <person name="Carlton J."/>
        </authorList>
    </citation>
    <scope>NUCLEOTIDE SEQUENCE</scope>
    <source>
        <strain evidence="2">G3</strain>
    </source>
</reference>
<dbReference type="RefSeq" id="XP_001584185.1">
    <property type="nucleotide sequence ID" value="XM_001584135.1"/>
</dbReference>
<gene>
    <name evidence="2" type="ORF">TVAG_185050</name>
</gene>
<feature type="compositionally biased region" description="Basic residues" evidence="1">
    <location>
        <begin position="117"/>
        <end position="132"/>
    </location>
</feature>
<reference evidence="2" key="2">
    <citation type="journal article" date="2007" name="Science">
        <title>Draft genome sequence of the sexually transmitted pathogen Trichomonas vaginalis.</title>
        <authorList>
            <person name="Carlton J.M."/>
            <person name="Hirt R.P."/>
            <person name="Silva J.C."/>
            <person name="Delcher A.L."/>
            <person name="Schatz M."/>
            <person name="Zhao Q."/>
            <person name="Wortman J.R."/>
            <person name="Bidwell S.L."/>
            <person name="Alsmark U.C.M."/>
            <person name="Besteiro S."/>
            <person name="Sicheritz-Ponten T."/>
            <person name="Noel C.J."/>
            <person name="Dacks J.B."/>
            <person name="Foster P.G."/>
            <person name="Simillion C."/>
            <person name="Van de Peer Y."/>
            <person name="Miranda-Saavedra D."/>
            <person name="Barton G.J."/>
            <person name="Westrop G.D."/>
            <person name="Mueller S."/>
            <person name="Dessi D."/>
            <person name="Fiori P.L."/>
            <person name="Ren Q."/>
            <person name="Paulsen I."/>
            <person name="Zhang H."/>
            <person name="Bastida-Corcuera F.D."/>
            <person name="Simoes-Barbosa A."/>
            <person name="Brown M.T."/>
            <person name="Hayes R.D."/>
            <person name="Mukherjee M."/>
            <person name="Okumura C.Y."/>
            <person name="Schneider R."/>
            <person name="Smith A.J."/>
            <person name="Vanacova S."/>
            <person name="Villalvazo M."/>
            <person name="Haas B.J."/>
            <person name="Pertea M."/>
            <person name="Feldblyum T.V."/>
            <person name="Utterback T.R."/>
            <person name="Shu C.L."/>
            <person name="Osoegawa K."/>
            <person name="de Jong P.J."/>
            <person name="Hrdy I."/>
            <person name="Horvathova L."/>
            <person name="Zubacova Z."/>
            <person name="Dolezal P."/>
            <person name="Malik S.B."/>
            <person name="Logsdon J.M. Jr."/>
            <person name="Henze K."/>
            <person name="Gupta A."/>
            <person name="Wang C.C."/>
            <person name="Dunne R.L."/>
            <person name="Upcroft J.A."/>
            <person name="Upcroft P."/>
            <person name="White O."/>
            <person name="Salzberg S.L."/>
            <person name="Tang P."/>
            <person name="Chiu C.-H."/>
            <person name="Lee Y.-S."/>
            <person name="Embley T.M."/>
            <person name="Coombs G.H."/>
            <person name="Mottram J.C."/>
            <person name="Tachezy J."/>
            <person name="Fraser-Liggett C.M."/>
            <person name="Johnson P.J."/>
        </authorList>
    </citation>
    <scope>NUCLEOTIDE SEQUENCE [LARGE SCALE GENOMIC DNA]</scope>
    <source>
        <strain evidence="2">G3</strain>
    </source>
</reference>
<accession>A2D8F0</accession>
<sequence length="145" mass="16481">MQHSKSSPHDLKSFDTFTKNISSGTKDPPLRQVDPIDDRATNTEKSNETPKKCDIRADQLDHPESSIISEAPGLVLTLDDDLRNQDHKQQQTKKIRFKKIKRAKKDNESSDVSNKKSPTKRKRKTTKSKSPNKSKPINENQMANS</sequence>
<name>A2D8F0_TRIV3</name>
<feature type="compositionally biased region" description="Basic and acidic residues" evidence="1">
    <location>
        <begin position="80"/>
        <end position="89"/>
    </location>
</feature>
<organism evidence="2 3">
    <name type="scientific">Trichomonas vaginalis (strain ATCC PRA-98 / G3)</name>
    <dbReference type="NCBI Taxonomy" id="412133"/>
    <lineage>
        <taxon>Eukaryota</taxon>
        <taxon>Metamonada</taxon>
        <taxon>Parabasalia</taxon>
        <taxon>Trichomonadida</taxon>
        <taxon>Trichomonadidae</taxon>
        <taxon>Trichomonas</taxon>
    </lineage>
</organism>
<dbReference type="VEuPathDB" id="TrichDB:TVAG_185050"/>
<dbReference type="EMBL" id="DS113179">
    <property type="protein sequence ID" value="EAY23199.1"/>
    <property type="molecule type" value="Genomic_DNA"/>
</dbReference>
<feature type="compositionally biased region" description="Basic and acidic residues" evidence="1">
    <location>
        <begin position="34"/>
        <end position="64"/>
    </location>
</feature>
<evidence type="ECO:0000313" key="3">
    <source>
        <dbReference type="Proteomes" id="UP000001542"/>
    </source>
</evidence>
<feature type="compositionally biased region" description="Polar residues" evidence="1">
    <location>
        <begin position="15"/>
        <end position="25"/>
    </location>
</feature>
<feature type="region of interest" description="Disordered" evidence="1">
    <location>
        <begin position="1"/>
        <end position="145"/>
    </location>
</feature>
<dbReference type="VEuPathDB" id="TrichDB:TVAGG3_0393340"/>
<keyword evidence="3" id="KW-1185">Reference proteome</keyword>
<protein>
    <submittedName>
        <fullName evidence="2">Uncharacterized protein</fullName>
    </submittedName>
</protein>
<evidence type="ECO:0000313" key="2">
    <source>
        <dbReference type="EMBL" id="EAY23199.1"/>
    </source>
</evidence>